<comment type="caution">
    <text evidence="2">The sequence shown here is derived from an EMBL/GenBank/DDBJ whole genome shotgun (WGS) entry which is preliminary data.</text>
</comment>
<protein>
    <submittedName>
        <fullName evidence="2">Uncharacterized protein</fullName>
    </submittedName>
</protein>
<accession>A0A5B7HNM2</accession>
<organism evidence="2 3">
    <name type="scientific">Portunus trituberculatus</name>
    <name type="common">Swimming crab</name>
    <name type="synonym">Neptunus trituberculatus</name>
    <dbReference type="NCBI Taxonomy" id="210409"/>
    <lineage>
        <taxon>Eukaryota</taxon>
        <taxon>Metazoa</taxon>
        <taxon>Ecdysozoa</taxon>
        <taxon>Arthropoda</taxon>
        <taxon>Crustacea</taxon>
        <taxon>Multicrustacea</taxon>
        <taxon>Malacostraca</taxon>
        <taxon>Eumalacostraca</taxon>
        <taxon>Eucarida</taxon>
        <taxon>Decapoda</taxon>
        <taxon>Pleocyemata</taxon>
        <taxon>Brachyura</taxon>
        <taxon>Eubrachyura</taxon>
        <taxon>Portunoidea</taxon>
        <taxon>Portunidae</taxon>
        <taxon>Portuninae</taxon>
        <taxon>Portunus</taxon>
    </lineage>
</organism>
<gene>
    <name evidence="2" type="ORF">E2C01_068891</name>
</gene>
<keyword evidence="3" id="KW-1185">Reference proteome</keyword>
<evidence type="ECO:0000256" key="1">
    <source>
        <dbReference type="SAM" id="MobiDB-lite"/>
    </source>
</evidence>
<reference evidence="2 3" key="1">
    <citation type="submission" date="2019-05" db="EMBL/GenBank/DDBJ databases">
        <title>Another draft genome of Portunus trituberculatus and its Hox gene families provides insights of decapod evolution.</title>
        <authorList>
            <person name="Jeong J.-H."/>
            <person name="Song I."/>
            <person name="Kim S."/>
            <person name="Choi T."/>
            <person name="Kim D."/>
            <person name="Ryu S."/>
            <person name="Kim W."/>
        </authorList>
    </citation>
    <scope>NUCLEOTIDE SEQUENCE [LARGE SCALE GENOMIC DNA]</scope>
    <source>
        <tissue evidence="2">Muscle</tissue>
    </source>
</reference>
<feature type="region of interest" description="Disordered" evidence="1">
    <location>
        <begin position="1"/>
        <end position="29"/>
    </location>
</feature>
<proteinExistence type="predicted"/>
<dbReference type="Proteomes" id="UP000324222">
    <property type="component" value="Unassembled WGS sequence"/>
</dbReference>
<sequence>MEHHLGRHTCESAPKTRPSHRHSPKKETQVAVVGGVDGVLVVTELQCEERVLTPWHVGVHLNLRTFLVQVGVAFTAQGA</sequence>
<evidence type="ECO:0000313" key="2">
    <source>
        <dbReference type="EMBL" id="MPC74531.1"/>
    </source>
</evidence>
<dbReference type="EMBL" id="VSRR010039112">
    <property type="protein sequence ID" value="MPC74531.1"/>
    <property type="molecule type" value="Genomic_DNA"/>
</dbReference>
<evidence type="ECO:0000313" key="3">
    <source>
        <dbReference type="Proteomes" id="UP000324222"/>
    </source>
</evidence>
<feature type="compositionally biased region" description="Basic and acidic residues" evidence="1">
    <location>
        <begin position="1"/>
        <end position="10"/>
    </location>
</feature>
<dbReference type="AlphaFoldDB" id="A0A5B7HNM2"/>
<name>A0A5B7HNM2_PORTR</name>